<reference evidence="1" key="1">
    <citation type="submission" date="2021-06" db="EMBL/GenBank/DDBJ databases">
        <authorList>
            <person name="Kallberg Y."/>
            <person name="Tangrot J."/>
            <person name="Rosling A."/>
        </authorList>
    </citation>
    <scope>NUCLEOTIDE SEQUENCE</scope>
    <source>
        <strain evidence="1">MA461A</strain>
    </source>
</reference>
<comment type="caution">
    <text evidence="1">The sequence shown here is derived from an EMBL/GenBank/DDBJ whole genome shotgun (WGS) entry which is preliminary data.</text>
</comment>
<protein>
    <submittedName>
        <fullName evidence="1">34629_t:CDS:1</fullName>
    </submittedName>
</protein>
<dbReference type="EMBL" id="CAJVQC010048599">
    <property type="protein sequence ID" value="CAG8786428.1"/>
    <property type="molecule type" value="Genomic_DNA"/>
</dbReference>
<name>A0ACA9RBH1_9GLOM</name>
<keyword evidence="2" id="KW-1185">Reference proteome</keyword>
<feature type="non-terminal residue" evidence="1">
    <location>
        <position position="1"/>
    </location>
</feature>
<organism evidence="1 2">
    <name type="scientific">Racocetra persica</name>
    <dbReference type="NCBI Taxonomy" id="160502"/>
    <lineage>
        <taxon>Eukaryota</taxon>
        <taxon>Fungi</taxon>
        <taxon>Fungi incertae sedis</taxon>
        <taxon>Mucoromycota</taxon>
        <taxon>Glomeromycotina</taxon>
        <taxon>Glomeromycetes</taxon>
        <taxon>Diversisporales</taxon>
        <taxon>Gigasporaceae</taxon>
        <taxon>Racocetra</taxon>
    </lineage>
</organism>
<proteinExistence type="predicted"/>
<sequence length="52" mass="6101">QINEKNSTKLIPEKKQWTKSNSVKHKTKPTNIDLDKAERKLAIREKEIALEE</sequence>
<gene>
    <name evidence="1" type="ORF">RPERSI_LOCUS18381</name>
</gene>
<feature type="non-terminal residue" evidence="1">
    <location>
        <position position="52"/>
    </location>
</feature>
<dbReference type="Proteomes" id="UP000789920">
    <property type="component" value="Unassembled WGS sequence"/>
</dbReference>
<accession>A0ACA9RBH1</accession>
<evidence type="ECO:0000313" key="2">
    <source>
        <dbReference type="Proteomes" id="UP000789920"/>
    </source>
</evidence>
<evidence type="ECO:0000313" key="1">
    <source>
        <dbReference type="EMBL" id="CAG8786428.1"/>
    </source>
</evidence>